<dbReference type="OrthoDB" id="3531194at2"/>
<evidence type="ECO:0000313" key="3">
    <source>
        <dbReference type="Proteomes" id="UP000054837"/>
    </source>
</evidence>
<proteinExistence type="predicted"/>
<dbReference type="InterPro" id="IPR010852">
    <property type="entry name" value="ABATE"/>
</dbReference>
<evidence type="ECO:0000259" key="1">
    <source>
        <dbReference type="Pfam" id="PF11706"/>
    </source>
</evidence>
<dbReference type="PANTHER" id="PTHR35525:SF3">
    <property type="entry name" value="BLL6575 PROTEIN"/>
    <property type="match status" value="1"/>
</dbReference>
<keyword evidence="3" id="KW-1185">Reference proteome</keyword>
<dbReference type="SUPFAM" id="SSF160904">
    <property type="entry name" value="Jann2411-like"/>
    <property type="match status" value="1"/>
</dbReference>
<comment type="caution">
    <text evidence="2">The sequence shown here is derived from an EMBL/GenBank/DDBJ whole genome shotgun (WGS) entry which is preliminary data.</text>
</comment>
<name>A0A0W8I0B6_9MICO</name>
<dbReference type="InterPro" id="IPR021005">
    <property type="entry name" value="Znf_CGNR"/>
</dbReference>
<accession>A0A0W8I0B6</accession>
<dbReference type="STRING" id="767452.AVL62_12440"/>
<dbReference type="PANTHER" id="PTHR35525">
    <property type="entry name" value="BLL6575 PROTEIN"/>
    <property type="match status" value="1"/>
</dbReference>
<gene>
    <name evidence="2" type="ORF">AVL62_12440</name>
</gene>
<dbReference type="Pfam" id="PF11706">
    <property type="entry name" value="zf-CGNR"/>
    <property type="match status" value="1"/>
</dbReference>
<protein>
    <submittedName>
        <fullName evidence="2">RNA-binding protein</fullName>
    </submittedName>
</protein>
<dbReference type="Gene3D" id="1.10.3300.10">
    <property type="entry name" value="Jann2411-like domain"/>
    <property type="match status" value="1"/>
</dbReference>
<dbReference type="AlphaFoldDB" id="A0A0W8I0B6"/>
<dbReference type="InterPro" id="IPR023286">
    <property type="entry name" value="ABATE_dom_sf"/>
</dbReference>
<evidence type="ECO:0000313" key="2">
    <source>
        <dbReference type="EMBL" id="KUG51057.1"/>
    </source>
</evidence>
<dbReference type="Pfam" id="PF07336">
    <property type="entry name" value="ABATE"/>
    <property type="match status" value="1"/>
</dbReference>
<organism evidence="2 3">
    <name type="scientific">Serinicoccus chungangensis</name>
    <dbReference type="NCBI Taxonomy" id="767452"/>
    <lineage>
        <taxon>Bacteria</taxon>
        <taxon>Bacillati</taxon>
        <taxon>Actinomycetota</taxon>
        <taxon>Actinomycetes</taxon>
        <taxon>Micrococcales</taxon>
        <taxon>Ornithinimicrobiaceae</taxon>
        <taxon>Serinicoccus</taxon>
    </lineage>
</organism>
<sequence length="210" mass="22626">MPFTHDAVEALRSAAALVNTRTGAGSGSDHLPSERAAQARAVGVDTLTTVADLEAFVGHWQWSGTPPRRSAEVQRVRLVRPRLATFWELGEEEVVDLVNVLLAEERAVPRLVDHDGWGWHLHAVPDDAPFATRMAVEAAMAMVDVVRADELQRLRRCEADGCDGVFVDLSRNRSKRFCSTACGNRVAAAAYRGRQSDKGDPGAAGGAADG</sequence>
<feature type="domain" description="Zinc finger CGNR" evidence="1">
    <location>
        <begin position="153"/>
        <end position="195"/>
    </location>
</feature>
<reference evidence="2 3" key="1">
    <citation type="submission" date="2015-12" db="EMBL/GenBank/DDBJ databases">
        <title>Serinicoccus chungangenesis strain CD08_5 genome sequencing and assembly.</title>
        <authorList>
            <person name="Chander A.M."/>
            <person name="Kaur G."/>
            <person name="Nair G.R."/>
            <person name="Dhawan D.K."/>
            <person name="Kochhar R.K."/>
            <person name="Mayilraj S."/>
            <person name="Bhadada S.K."/>
        </authorList>
    </citation>
    <scope>NUCLEOTIDE SEQUENCE [LARGE SCALE GENOMIC DNA]</scope>
    <source>
        <strain evidence="2 3">CD08_5</strain>
    </source>
</reference>
<dbReference type="Proteomes" id="UP000054837">
    <property type="component" value="Unassembled WGS sequence"/>
</dbReference>
<dbReference type="EMBL" id="LQBL01000033">
    <property type="protein sequence ID" value="KUG51057.1"/>
    <property type="molecule type" value="Genomic_DNA"/>
</dbReference>